<dbReference type="GO" id="GO:0000977">
    <property type="term" value="F:RNA polymerase II transcription regulatory region sequence-specific DNA binding"/>
    <property type="evidence" value="ECO:0007669"/>
    <property type="project" value="TreeGrafter"/>
</dbReference>
<dbReference type="Proteomes" id="UP000694397">
    <property type="component" value="Chromosome 21"/>
</dbReference>
<evidence type="ECO:0000313" key="4">
    <source>
        <dbReference type="Proteomes" id="UP000694397"/>
    </source>
</evidence>
<dbReference type="Gene3D" id="4.10.280.10">
    <property type="entry name" value="Helix-loop-helix DNA-binding domain"/>
    <property type="match status" value="1"/>
</dbReference>
<dbReference type="GO" id="GO:0032502">
    <property type="term" value="P:developmental process"/>
    <property type="evidence" value="ECO:0007669"/>
    <property type="project" value="TreeGrafter"/>
</dbReference>
<accession>A0A8C9VB82</accession>
<evidence type="ECO:0000259" key="2">
    <source>
        <dbReference type="PROSITE" id="PS50888"/>
    </source>
</evidence>
<dbReference type="AlphaFoldDB" id="A0A8C9VB82"/>
<reference evidence="3" key="2">
    <citation type="submission" date="2025-08" db="UniProtKB">
        <authorList>
            <consortium name="Ensembl"/>
        </authorList>
    </citation>
    <scope>IDENTIFICATION</scope>
</reference>
<dbReference type="OrthoDB" id="6125763at2759"/>
<dbReference type="Pfam" id="PF00010">
    <property type="entry name" value="HLH"/>
    <property type="match status" value="1"/>
</dbReference>
<dbReference type="PANTHER" id="PTHR23349:SF97">
    <property type="entry name" value="BHLH DOMAIN-CONTAINING PROTEIN"/>
    <property type="match status" value="1"/>
</dbReference>
<dbReference type="PROSITE" id="PS50888">
    <property type="entry name" value="BHLH"/>
    <property type="match status" value="1"/>
</dbReference>
<name>A0A8C9VB82_SCLFO</name>
<keyword evidence="4" id="KW-1185">Reference proteome</keyword>
<dbReference type="SUPFAM" id="SSF47459">
    <property type="entry name" value="HLH, helix-loop-helix DNA-binding domain"/>
    <property type="match status" value="1"/>
</dbReference>
<dbReference type="InterPro" id="IPR050283">
    <property type="entry name" value="E-box_TF_Regulators"/>
</dbReference>
<sequence>MDDVFFDLDQDAVSDLAFWGQMEPEVHFGADDELFYECAAPPHQLSPWSSWCALPDPQLALSDPDSPPPRPGGGAEADSSPADGPREAGAHGQRRAPPLPPPHQPYRVQRHAANVRERKRMLNINSAFEELRCHVPTFPYERRLSKIDTLRLAIAYIALLRDILVSGCEPRAYVERCVKSGRADQSCAAWNTSGERSRARPHTVLWRVASLRAAITRVTRATRAYTLHRGARTHSHLCAQRRHAI</sequence>
<dbReference type="PANTHER" id="PTHR23349">
    <property type="entry name" value="BASIC HELIX-LOOP-HELIX TRANSCRIPTION FACTOR, TWIST"/>
    <property type="match status" value="1"/>
</dbReference>
<dbReference type="GeneTree" id="ENSGT00940000165503"/>
<evidence type="ECO:0000256" key="1">
    <source>
        <dbReference type="SAM" id="MobiDB-lite"/>
    </source>
</evidence>
<reference evidence="3" key="3">
    <citation type="submission" date="2025-09" db="UniProtKB">
        <authorList>
            <consortium name="Ensembl"/>
        </authorList>
    </citation>
    <scope>IDENTIFICATION</scope>
</reference>
<dbReference type="InterPro" id="IPR036638">
    <property type="entry name" value="HLH_DNA-bd_sf"/>
</dbReference>
<evidence type="ECO:0000313" key="3">
    <source>
        <dbReference type="Ensembl" id="ENSSFOP00015042065.1"/>
    </source>
</evidence>
<reference evidence="3 4" key="1">
    <citation type="submission" date="2019-04" db="EMBL/GenBank/DDBJ databases">
        <authorList>
            <consortium name="Wellcome Sanger Institute Data Sharing"/>
        </authorList>
    </citation>
    <scope>NUCLEOTIDE SEQUENCE [LARGE SCALE GENOMIC DNA]</scope>
</reference>
<proteinExistence type="predicted"/>
<dbReference type="InterPro" id="IPR011598">
    <property type="entry name" value="bHLH_dom"/>
</dbReference>
<dbReference type="SMART" id="SM00353">
    <property type="entry name" value="HLH"/>
    <property type="match status" value="1"/>
</dbReference>
<feature type="region of interest" description="Disordered" evidence="1">
    <location>
        <begin position="56"/>
        <end position="107"/>
    </location>
</feature>
<dbReference type="GO" id="GO:0000981">
    <property type="term" value="F:DNA-binding transcription factor activity, RNA polymerase II-specific"/>
    <property type="evidence" value="ECO:0007669"/>
    <property type="project" value="TreeGrafter"/>
</dbReference>
<organism evidence="3 4">
    <name type="scientific">Scleropages formosus</name>
    <name type="common">Asian bonytongue</name>
    <name type="synonym">Osteoglossum formosum</name>
    <dbReference type="NCBI Taxonomy" id="113540"/>
    <lineage>
        <taxon>Eukaryota</taxon>
        <taxon>Metazoa</taxon>
        <taxon>Chordata</taxon>
        <taxon>Craniata</taxon>
        <taxon>Vertebrata</taxon>
        <taxon>Euteleostomi</taxon>
        <taxon>Actinopterygii</taxon>
        <taxon>Neopterygii</taxon>
        <taxon>Teleostei</taxon>
        <taxon>Osteoglossocephala</taxon>
        <taxon>Osteoglossomorpha</taxon>
        <taxon>Osteoglossiformes</taxon>
        <taxon>Osteoglossidae</taxon>
        <taxon>Scleropages</taxon>
    </lineage>
</organism>
<dbReference type="Ensembl" id="ENSSFOT00015063548.1">
    <property type="protein sequence ID" value="ENSSFOP00015042065.1"/>
    <property type="gene ID" value="ENSSFOG00015032019.1"/>
</dbReference>
<feature type="domain" description="BHLH" evidence="2">
    <location>
        <begin position="108"/>
        <end position="160"/>
    </location>
</feature>
<dbReference type="GO" id="GO:0046983">
    <property type="term" value="F:protein dimerization activity"/>
    <property type="evidence" value="ECO:0007669"/>
    <property type="project" value="InterPro"/>
</dbReference>
<dbReference type="CDD" id="cd11416">
    <property type="entry name" value="bHLH_TS_ceHLH13_like"/>
    <property type="match status" value="1"/>
</dbReference>
<protein>
    <submittedName>
        <fullName evidence="3">Si:dkey-34f9.3</fullName>
    </submittedName>
</protein>